<gene>
    <name evidence="2" type="ORF">K435DRAFT_808337</name>
</gene>
<dbReference type="Proteomes" id="UP000297245">
    <property type="component" value="Unassembled WGS sequence"/>
</dbReference>
<organism evidence="2 3">
    <name type="scientific">Dendrothele bispora (strain CBS 962.96)</name>
    <dbReference type="NCBI Taxonomy" id="1314807"/>
    <lineage>
        <taxon>Eukaryota</taxon>
        <taxon>Fungi</taxon>
        <taxon>Dikarya</taxon>
        <taxon>Basidiomycota</taxon>
        <taxon>Agaricomycotina</taxon>
        <taxon>Agaricomycetes</taxon>
        <taxon>Agaricomycetidae</taxon>
        <taxon>Agaricales</taxon>
        <taxon>Agaricales incertae sedis</taxon>
        <taxon>Dendrothele</taxon>
    </lineage>
</organism>
<dbReference type="EMBL" id="ML179736">
    <property type="protein sequence ID" value="THU82371.1"/>
    <property type="molecule type" value="Genomic_DNA"/>
</dbReference>
<name>A0A4S8L260_DENBC</name>
<keyword evidence="3" id="KW-1185">Reference proteome</keyword>
<evidence type="ECO:0000256" key="1">
    <source>
        <dbReference type="SAM" id="MobiDB-lite"/>
    </source>
</evidence>
<evidence type="ECO:0000313" key="2">
    <source>
        <dbReference type="EMBL" id="THU82371.1"/>
    </source>
</evidence>
<proteinExistence type="predicted"/>
<sequence>MSTPIRRPRQHPMVELVDGYPRYIDPKMAPDTRHMTFIILNEIPRFQNIHICPQGGYHLIRMDVMWISPEFSCLNCDLNHYVRQMTHRESEFLCNKYPEYKYRYEGNVDLSTVDLVTRPQSPSSSTTPAPAPQHTTPAAPQPPTCSSYPPSSIRPSIRASGIETHPPARASTATSAPIQTAAIDPPPPYTPPRLAQAGFMGSGHTSTDPIDLDSVPGDGSRSNPIDLVQGEWTDEDFE</sequence>
<evidence type="ECO:0000313" key="3">
    <source>
        <dbReference type="Proteomes" id="UP000297245"/>
    </source>
</evidence>
<accession>A0A4S8L260</accession>
<protein>
    <submittedName>
        <fullName evidence="2">Uncharacterized protein</fullName>
    </submittedName>
</protein>
<dbReference type="AlphaFoldDB" id="A0A4S8L260"/>
<reference evidence="2 3" key="1">
    <citation type="journal article" date="2019" name="Nat. Ecol. Evol.">
        <title>Megaphylogeny resolves global patterns of mushroom evolution.</title>
        <authorList>
            <person name="Varga T."/>
            <person name="Krizsan K."/>
            <person name="Foldi C."/>
            <person name="Dima B."/>
            <person name="Sanchez-Garcia M."/>
            <person name="Sanchez-Ramirez S."/>
            <person name="Szollosi G.J."/>
            <person name="Szarkandi J.G."/>
            <person name="Papp V."/>
            <person name="Albert L."/>
            <person name="Andreopoulos W."/>
            <person name="Angelini C."/>
            <person name="Antonin V."/>
            <person name="Barry K.W."/>
            <person name="Bougher N.L."/>
            <person name="Buchanan P."/>
            <person name="Buyck B."/>
            <person name="Bense V."/>
            <person name="Catcheside P."/>
            <person name="Chovatia M."/>
            <person name="Cooper J."/>
            <person name="Damon W."/>
            <person name="Desjardin D."/>
            <person name="Finy P."/>
            <person name="Geml J."/>
            <person name="Haridas S."/>
            <person name="Hughes K."/>
            <person name="Justo A."/>
            <person name="Karasinski D."/>
            <person name="Kautmanova I."/>
            <person name="Kiss B."/>
            <person name="Kocsube S."/>
            <person name="Kotiranta H."/>
            <person name="LaButti K.M."/>
            <person name="Lechner B.E."/>
            <person name="Liimatainen K."/>
            <person name="Lipzen A."/>
            <person name="Lukacs Z."/>
            <person name="Mihaltcheva S."/>
            <person name="Morgado L.N."/>
            <person name="Niskanen T."/>
            <person name="Noordeloos M.E."/>
            <person name="Ohm R.A."/>
            <person name="Ortiz-Santana B."/>
            <person name="Ovrebo C."/>
            <person name="Racz N."/>
            <person name="Riley R."/>
            <person name="Savchenko A."/>
            <person name="Shiryaev A."/>
            <person name="Soop K."/>
            <person name="Spirin V."/>
            <person name="Szebenyi C."/>
            <person name="Tomsovsky M."/>
            <person name="Tulloss R.E."/>
            <person name="Uehling J."/>
            <person name="Grigoriev I.V."/>
            <person name="Vagvolgyi C."/>
            <person name="Papp T."/>
            <person name="Martin F.M."/>
            <person name="Miettinen O."/>
            <person name="Hibbett D.S."/>
            <person name="Nagy L.G."/>
        </authorList>
    </citation>
    <scope>NUCLEOTIDE SEQUENCE [LARGE SCALE GENOMIC DNA]</scope>
    <source>
        <strain evidence="2 3">CBS 962.96</strain>
    </source>
</reference>
<feature type="compositionally biased region" description="Low complexity" evidence="1">
    <location>
        <begin position="167"/>
        <end position="177"/>
    </location>
</feature>
<feature type="region of interest" description="Disordered" evidence="1">
    <location>
        <begin position="117"/>
        <end position="238"/>
    </location>
</feature>
<feature type="compositionally biased region" description="Low complexity" evidence="1">
    <location>
        <begin position="119"/>
        <end position="160"/>
    </location>
</feature>